<dbReference type="PANTHER" id="PTHR43537:SF49">
    <property type="entry name" value="TRANSCRIPTIONAL REGULATORY PROTEIN"/>
    <property type="match status" value="1"/>
</dbReference>
<dbReference type="PANTHER" id="PTHR43537">
    <property type="entry name" value="TRANSCRIPTIONAL REGULATOR, GNTR FAMILY"/>
    <property type="match status" value="1"/>
</dbReference>
<proteinExistence type="predicted"/>
<evidence type="ECO:0000313" key="5">
    <source>
        <dbReference type="EMBL" id="SOB94250.1"/>
    </source>
</evidence>
<evidence type="ECO:0000259" key="4">
    <source>
        <dbReference type="PROSITE" id="PS50949"/>
    </source>
</evidence>
<dbReference type="EMBL" id="OBMM01000001">
    <property type="protein sequence ID" value="SOB94250.1"/>
    <property type="molecule type" value="Genomic_DNA"/>
</dbReference>
<evidence type="ECO:0000256" key="3">
    <source>
        <dbReference type="ARBA" id="ARBA00023163"/>
    </source>
</evidence>
<organism evidence="5 6">
    <name type="scientific">Thalassospira xiamenensis</name>
    <dbReference type="NCBI Taxonomy" id="220697"/>
    <lineage>
        <taxon>Bacteria</taxon>
        <taxon>Pseudomonadati</taxon>
        <taxon>Pseudomonadota</taxon>
        <taxon>Alphaproteobacteria</taxon>
        <taxon>Rhodospirillales</taxon>
        <taxon>Thalassospiraceae</taxon>
        <taxon>Thalassospira</taxon>
    </lineage>
</organism>
<dbReference type="Gene3D" id="1.20.120.530">
    <property type="entry name" value="GntR ligand-binding domain-like"/>
    <property type="match status" value="1"/>
</dbReference>
<evidence type="ECO:0000256" key="1">
    <source>
        <dbReference type="ARBA" id="ARBA00023015"/>
    </source>
</evidence>
<accession>A0A285RJG0</accession>
<dbReference type="Proteomes" id="UP000219068">
    <property type="component" value="Unassembled WGS sequence"/>
</dbReference>
<dbReference type="Pfam" id="PF07729">
    <property type="entry name" value="FCD"/>
    <property type="match status" value="1"/>
</dbReference>
<sequence>MQGSTEKALRGTIFYVLVYHDCSVRMRLPMSRNGKLATDLVQKLERDIVTGVLKPGDKLDERSLSERFGVSRTPVREALQTLAGSGLVATMPRRGTIVASITVADLIEMFEVMAELEAMCARLAARRMPRADIEKLIALGNECSELQEHADADAYYEANVNFHEVIYSGCRNSFLERQTKNVRNRLAPYRRLQLHRPGRVKKSNAEHSEILEAISTGDAERAGKLMHQHVAVQGEALNDLLAIVPRGYLEPLAS</sequence>
<evidence type="ECO:0000256" key="2">
    <source>
        <dbReference type="ARBA" id="ARBA00023125"/>
    </source>
</evidence>
<dbReference type="AlphaFoldDB" id="A0A285RJG0"/>
<dbReference type="CDD" id="cd07377">
    <property type="entry name" value="WHTH_GntR"/>
    <property type="match status" value="1"/>
</dbReference>
<dbReference type="SUPFAM" id="SSF48008">
    <property type="entry name" value="GntR ligand-binding domain-like"/>
    <property type="match status" value="1"/>
</dbReference>
<dbReference type="PRINTS" id="PR00035">
    <property type="entry name" value="HTHGNTR"/>
</dbReference>
<gene>
    <name evidence="5" type="ORF">SAMN05428964_101956</name>
</gene>
<keyword evidence="2" id="KW-0238">DNA-binding</keyword>
<dbReference type="SMART" id="SM00345">
    <property type="entry name" value="HTH_GNTR"/>
    <property type="match status" value="1"/>
</dbReference>
<dbReference type="GO" id="GO:0003677">
    <property type="term" value="F:DNA binding"/>
    <property type="evidence" value="ECO:0007669"/>
    <property type="project" value="UniProtKB-KW"/>
</dbReference>
<keyword evidence="1" id="KW-0805">Transcription regulation</keyword>
<dbReference type="Pfam" id="PF00392">
    <property type="entry name" value="GntR"/>
    <property type="match status" value="1"/>
</dbReference>
<feature type="domain" description="HTH gntR-type" evidence="4">
    <location>
        <begin position="34"/>
        <end position="101"/>
    </location>
</feature>
<dbReference type="PROSITE" id="PS50949">
    <property type="entry name" value="HTH_GNTR"/>
    <property type="match status" value="1"/>
</dbReference>
<dbReference type="InterPro" id="IPR036388">
    <property type="entry name" value="WH-like_DNA-bd_sf"/>
</dbReference>
<dbReference type="SMART" id="SM00895">
    <property type="entry name" value="FCD"/>
    <property type="match status" value="1"/>
</dbReference>
<evidence type="ECO:0000313" key="6">
    <source>
        <dbReference type="Proteomes" id="UP000219068"/>
    </source>
</evidence>
<dbReference type="GO" id="GO:0003700">
    <property type="term" value="F:DNA-binding transcription factor activity"/>
    <property type="evidence" value="ECO:0007669"/>
    <property type="project" value="InterPro"/>
</dbReference>
<dbReference type="InterPro" id="IPR000524">
    <property type="entry name" value="Tscrpt_reg_HTH_GntR"/>
</dbReference>
<dbReference type="SUPFAM" id="SSF46785">
    <property type="entry name" value="Winged helix' DNA-binding domain"/>
    <property type="match status" value="1"/>
</dbReference>
<dbReference type="InterPro" id="IPR011711">
    <property type="entry name" value="GntR_C"/>
</dbReference>
<reference evidence="5 6" key="1">
    <citation type="submission" date="2017-08" db="EMBL/GenBank/DDBJ databases">
        <authorList>
            <person name="de Groot N.N."/>
        </authorList>
    </citation>
    <scope>NUCLEOTIDE SEQUENCE [LARGE SCALE GENOMIC DNA]</scope>
    <source>
        <strain evidence="5 6">USBA 78</strain>
    </source>
</reference>
<dbReference type="InterPro" id="IPR008920">
    <property type="entry name" value="TF_FadR/GntR_C"/>
</dbReference>
<keyword evidence="3" id="KW-0804">Transcription</keyword>
<protein>
    <submittedName>
        <fullName evidence="5">Transcriptional regulator, GntR family</fullName>
    </submittedName>
</protein>
<dbReference type="Gene3D" id="1.10.10.10">
    <property type="entry name" value="Winged helix-like DNA-binding domain superfamily/Winged helix DNA-binding domain"/>
    <property type="match status" value="1"/>
</dbReference>
<name>A0A285RJG0_9PROT</name>
<dbReference type="InterPro" id="IPR036390">
    <property type="entry name" value="WH_DNA-bd_sf"/>
</dbReference>